<reference evidence="2" key="1">
    <citation type="journal article" date="2019" name="Int. J. Syst. Evol. Microbiol.">
        <title>The Global Catalogue of Microorganisms (GCM) 10K type strain sequencing project: providing services to taxonomists for standard genome sequencing and annotation.</title>
        <authorList>
            <consortium name="The Broad Institute Genomics Platform"/>
            <consortium name="The Broad Institute Genome Sequencing Center for Infectious Disease"/>
            <person name="Wu L."/>
            <person name="Ma J."/>
        </authorList>
    </citation>
    <scope>NUCLEOTIDE SEQUENCE [LARGE SCALE GENOMIC DNA]</scope>
    <source>
        <strain evidence="2">KCTC 3913</strain>
    </source>
</reference>
<evidence type="ECO:0000313" key="2">
    <source>
        <dbReference type="Proteomes" id="UP001597506"/>
    </source>
</evidence>
<gene>
    <name evidence="1" type="ORF">ACFSUL_14985</name>
</gene>
<keyword evidence="2" id="KW-1185">Reference proteome</keyword>
<dbReference type="RefSeq" id="WP_377936739.1">
    <property type="nucleotide sequence ID" value="NZ_JBHUMF010000031.1"/>
</dbReference>
<comment type="caution">
    <text evidence="1">The sequence shown here is derived from an EMBL/GenBank/DDBJ whole genome shotgun (WGS) entry which is preliminary data.</text>
</comment>
<protein>
    <submittedName>
        <fullName evidence="1">Histidine phosphatase family protein</fullName>
    </submittedName>
</protein>
<dbReference type="SUPFAM" id="SSF53254">
    <property type="entry name" value="Phosphoglycerate mutase-like"/>
    <property type="match status" value="1"/>
</dbReference>
<evidence type="ECO:0000313" key="1">
    <source>
        <dbReference type="EMBL" id="MFD2682043.1"/>
    </source>
</evidence>
<sequence length="177" mass="20758">MKVGLIRHFKVTRGYPNKLVAGDELMKWVKEYDGSSVEETDIELHDIEWKRCFSSDLSRAKTTAEKAFHGKIIYTEDLREMAIIPLFRESIRLPLFLHLLMVRVAWLFNHPSQPESKKEVLERINKTLDNILESDEDVLIVGHGGIMIFMRKALRKRGFKGPKFRRPENAKLYIFEN</sequence>
<dbReference type="Proteomes" id="UP001597506">
    <property type="component" value="Unassembled WGS sequence"/>
</dbReference>
<accession>A0ABW5RTN5</accession>
<dbReference type="Pfam" id="PF00300">
    <property type="entry name" value="His_Phos_1"/>
    <property type="match status" value="1"/>
</dbReference>
<organism evidence="1 2">
    <name type="scientific">Bacillus seohaeanensis</name>
    <dbReference type="NCBI Taxonomy" id="284580"/>
    <lineage>
        <taxon>Bacteria</taxon>
        <taxon>Bacillati</taxon>
        <taxon>Bacillota</taxon>
        <taxon>Bacilli</taxon>
        <taxon>Bacillales</taxon>
        <taxon>Bacillaceae</taxon>
        <taxon>Bacillus</taxon>
    </lineage>
</organism>
<name>A0ABW5RTN5_9BACI</name>
<dbReference type="EMBL" id="JBHUMF010000031">
    <property type="protein sequence ID" value="MFD2682043.1"/>
    <property type="molecule type" value="Genomic_DNA"/>
</dbReference>
<dbReference type="InterPro" id="IPR029033">
    <property type="entry name" value="His_PPase_superfam"/>
</dbReference>
<proteinExistence type="predicted"/>
<dbReference type="InterPro" id="IPR013078">
    <property type="entry name" value="His_Pase_superF_clade-1"/>
</dbReference>
<dbReference type="Gene3D" id="3.40.50.1240">
    <property type="entry name" value="Phosphoglycerate mutase-like"/>
    <property type="match status" value="1"/>
</dbReference>